<keyword evidence="1" id="KW-1133">Transmembrane helix</keyword>
<keyword evidence="1" id="KW-0812">Transmembrane</keyword>
<evidence type="ECO:0000256" key="1">
    <source>
        <dbReference type="SAM" id="Phobius"/>
    </source>
</evidence>
<name>A0A8J3FXZ2_9PSEU</name>
<gene>
    <name evidence="2" type="ORF">GCM10012275_62970</name>
</gene>
<feature type="transmembrane region" description="Helical" evidence="1">
    <location>
        <begin position="20"/>
        <end position="48"/>
    </location>
</feature>
<keyword evidence="3" id="KW-1185">Reference proteome</keyword>
<reference evidence="2" key="1">
    <citation type="journal article" date="2014" name="Int. J. Syst. Evol. Microbiol.">
        <title>Complete genome sequence of Corynebacterium casei LMG S-19264T (=DSM 44701T), isolated from a smear-ripened cheese.</title>
        <authorList>
            <consortium name="US DOE Joint Genome Institute (JGI-PGF)"/>
            <person name="Walter F."/>
            <person name="Albersmeier A."/>
            <person name="Kalinowski J."/>
            <person name="Ruckert C."/>
        </authorList>
    </citation>
    <scope>NUCLEOTIDE SEQUENCE</scope>
    <source>
        <strain evidence="2">CGMCC 4.5737</strain>
    </source>
</reference>
<dbReference type="Proteomes" id="UP000637578">
    <property type="component" value="Unassembled WGS sequence"/>
</dbReference>
<protein>
    <submittedName>
        <fullName evidence="2">Uncharacterized protein</fullName>
    </submittedName>
</protein>
<reference evidence="2" key="2">
    <citation type="submission" date="2020-09" db="EMBL/GenBank/DDBJ databases">
        <authorList>
            <person name="Sun Q."/>
            <person name="Zhou Y."/>
        </authorList>
    </citation>
    <scope>NUCLEOTIDE SEQUENCE</scope>
    <source>
        <strain evidence="2">CGMCC 4.5737</strain>
    </source>
</reference>
<comment type="caution">
    <text evidence="2">The sequence shown here is derived from an EMBL/GenBank/DDBJ whole genome shotgun (WGS) entry which is preliminary data.</text>
</comment>
<organism evidence="2 3">
    <name type="scientific">Longimycelium tulufanense</name>
    <dbReference type="NCBI Taxonomy" id="907463"/>
    <lineage>
        <taxon>Bacteria</taxon>
        <taxon>Bacillati</taxon>
        <taxon>Actinomycetota</taxon>
        <taxon>Actinomycetes</taxon>
        <taxon>Pseudonocardiales</taxon>
        <taxon>Pseudonocardiaceae</taxon>
        <taxon>Longimycelium</taxon>
    </lineage>
</organism>
<sequence length="114" mass="12573">MVVDRGVRGMVWSILSGLAAVGTIMLVLWGYPVVAVIPALVGVFLSLFGSQRVKARRQEEFRVRFRSVEQIRATHDLSGFHRLRDQAGEVAAVRAVRKEFPGISLVDAVALVRS</sequence>
<dbReference type="EMBL" id="BMMK01000064">
    <property type="protein sequence ID" value="GGM83751.1"/>
    <property type="molecule type" value="Genomic_DNA"/>
</dbReference>
<evidence type="ECO:0000313" key="3">
    <source>
        <dbReference type="Proteomes" id="UP000637578"/>
    </source>
</evidence>
<dbReference type="AlphaFoldDB" id="A0A8J3FXZ2"/>
<accession>A0A8J3FXZ2</accession>
<keyword evidence="1" id="KW-0472">Membrane</keyword>
<proteinExistence type="predicted"/>
<evidence type="ECO:0000313" key="2">
    <source>
        <dbReference type="EMBL" id="GGM83751.1"/>
    </source>
</evidence>